<dbReference type="SMART" id="SM01134">
    <property type="entry name" value="DeoRC"/>
    <property type="match status" value="1"/>
</dbReference>
<dbReference type="InterPro" id="IPR001034">
    <property type="entry name" value="DeoR_HTH"/>
</dbReference>
<evidence type="ECO:0000313" key="6">
    <source>
        <dbReference type="Proteomes" id="UP001214250"/>
    </source>
</evidence>
<dbReference type="SUPFAM" id="SSF46785">
    <property type="entry name" value="Winged helix' DNA-binding domain"/>
    <property type="match status" value="1"/>
</dbReference>
<feature type="domain" description="HTH deoR-type" evidence="4">
    <location>
        <begin position="5"/>
        <end position="60"/>
    </location>
</feature>
<dbReference type="InterPro" id="IPR050313">
    <property type="entry name" value="Carb_Metab_HTH_regulators"/>
</dbReference>
<gene>
    <name evidence="5" type="ORF">PQO03_04875</name>
</gene>
<keyword evidence="6" id="KW-1185">Reference proteome</keyword>
<name>A0ABY7VX30_9BACT</name>
<dbReference type="InterPro" id="IPR014036">
    <property type="entry name" value="DeoR-like_C"/>
</dbReference>
<dbReference type="RefSeq" id="WP_274151581.1">
    <property type="nucleotide sequence ID" value="NZ_CP117811.1"/>
</dbReference>
<dbReference type="SMART" id="SM00420">
    <property type="entry name" value="HTH_DEOR"/>
    <property type="match status" value="1"/>
</dbReference>
<dbReference type="GO" id="GO:0003677">
    <property type="term" value="F:DNA binding"/>
    <property type="evidence" value="ECO:0007669"/>
    <property type="project" value="UniProtKB-KW"/>
</dbReference>
<dbReference type="SUPFAM" id="SSF100950">
    <property type="entry name" value="NagB/RpiA/CoA transferase-like"/>
    <property type="match status" value="1"/>
</dbReference>
<dbReference type="InterPro" id="IPR037171">
    <property type="entry name" value="NagB/RpiA_transferase-like"/>
</dbReference>
<accession>A0ABY7VX30</accession>
<evidence type="ECO:0000256" key="1">
    <source>
        <dbReference type="ARBA" id="ARBA00023015"/>
    </source>
</evidence>
<dbReference type="InterPro" id="IPR018356">
    <property type="entry name" value="Tscrpt_reg_HTH_DeoR_CS"/>
</dbReference>
<dbReference type="PROSITE" id="PS00894">
    <property type="entry name" value="HTH_DEOR_1"/>
    <property type="match status" value="1"/>
</dbReference>
<dbReference type="PRINTS" id="PR00037">
    <property type="entry name" value="HTHLACR"/>
</dbReference>
<keyword evidence="2 5" id="KW-0238">DNA-binding</keyword>
<dbReference type="Gene3D" id="1.10.10.10">
    <property type="entry name" value="Winged helix-like DNA-binding domain superfamily/Winged helix DNA-binding domain"/>
    <property type="match status" value="1"/>
</dbReference>
<dbReference type="InterPro" id="IPR036390">
    <property type="entry name" value="WH_DNA-bd_sf"/>
</dbReference>
<sequence length="254" mass="28322">MSVQSKARHQQMMSFLHEVGEAKVNELSQKFNVTEETIRRDLARLEKDGLLIRKHGGAVPQDVITNELSFDQRKIQNIKEKTAIAELALKHIEAGDSIFLDGSTTTWQMARKMPDIPLTIISDSIRVLVSLANHKNITLVSIGGVLCPATQTMLGPNAISSINNYYVDKYFFSCQGLDSEWGVSDNNYDVAAVKIAMLAQSKKHFLLLDNQKVHKRSLVLFASLKEVDHIITDSNTAQNFIPSSENIQVSIAKI</sequence>
<reference evidence="5 6" key="1">
    <citation type="submission" date="2023-02" db="EMBL/GenBank/DDBJ databases">
        <title>Genome sequence of Lentisphaera profundi SAORIC-696.</title>
        <authorList>
            <person name="Kim e."/>
            <person name="Cho J.-C."/>
            <person name="Choi A."/>
            <person name="Kang I."/>
        </authorList>
    </citation>
    <scope>NUCLEOTIDE SEQUENCE [LARGE SCALE GENOMIC DNA]</scope>
    <source>
        <strain evidence="5 6">SAORIC-696</strain>
    </source>
</reference>
<evidence type="ECO:0000256" key="3">
    <source>
        <dbReference type="ARBA" id="ARBA00023163"/>
    </source>
</evidence>
<proteinExistence type="predicted"/>
<dbReference type="PROSITE" id="PS51000">
    <property type="entry name" value="HTH_DEOR_2"/>
    <property type="match status" value="1"/>
</dbReference>
<keyword evidence="3" id="KW-0804">Transcription</keyword>
<evidence type="ECO:0000256" key="2">
    <source>
        <dbReference type="ARBA" id="ARBA00023125"/>
    </source>
</evidence>
<dbReference type="PANTHER" id="PTHR30363:SF44">
    <property type="entry name" value="AGA OPERON TRANSCRIPTIONAL REPRESSOR-RELATED"/>
    <property type="match status" value="1"/>
</dbReference>
<organism evidence="5 6">
    <name type="scientific">Lentisphaera profundi</name>
    <dbReference type="NCBI Taxonomy" id="1658616"/>
    <lineage>
        <taxon>Bacteria</taxon>
        <taxon>Pseudomonadati</taxon>
        <taxon>Lentisphaerota</taxon>
        <taxon>Lentisphaeria</taxon>
        <taxon>Lentisphaerales</taxon>
        <taxon>Lentisphaeraceae</taxon>
        <taxon>Lentisphaera</taxon>
    </lineage>
</organism>
<evidence type="ECO:0000313" key="5">
    <source>
        <dbReference type="EMBL" id="WDE97284.1"/>
    </source>
</evidence>
<dbReference type="EMBL" id="CP117811">
    <property type="protein sequence ID" value="WDE97284.1"/>
    <property type="molecule type" value="Genomic_DNA"/>
</dbReference>
<evidence type="ECO:0000259" key="4">
    <source>
        <dbReference type="PROSITE" id="PS51000"/>
    </source>
</evidence>
<dbReference type="Pfam" id="PF00455">
    <property type="entry name" value="DeoRC"/>
    <property type="match status" value="1"/>
</dbReference>
<dbReference type="Pfam" id="PF08220">
    <property type="entry name" value="HTH_DeoR"/>
    <property type="match status" value="1"/>
</dbReference>
<dbReference type="PANTHER" id="PTHR30363">
    <property type="entry name" value="HTH-TYPE TRANSCRIPTIONAL REGULATOR SRLR-RELATED"/>
    <property type="match status" value="1"/>
</dbReference>
<dbReference type="Proteomes" id="UP001214250">
    <property type="component" value="Chromosome 1"/>
</dbReference>
<protein>
    <submittedName>
        <fullName evidence="5">DeoR/GlpR family DNA-binding transcription regulator</fullName>
    </submittedName>
</protein>
<keyword evidence="1" id="KW-0805">Transcription regulation</keyword>
<dbReference type="InterPro" id="IPR036388">
    <property type="entry name" value="WH-like_DNA-bd_sf"/>
</dbReference>